<reference evidence="5" key="1">
    <citation type="submission" date="2020-05" db="EMBL/GenBank/DDBJ databases">
        <authorList>
            <person name="Chiriac C."/>
            <person name="Salcher M."/>
            <person name="Ghai R."/>
            <person name="Kavagutti S V."/>
        </authorList>
    </citation>
    <scope>NUCLEOTIDE SEQUENCE</scope>
</reference>
<proteinExistence type="predicted"/>
<dbReference type="EMBL" id="CAFBPK010000016">
    <property type="protein sequence ID" value="CAB5022350.1"/>
    <property type="molecule type" value="Genomic_DNA"/>
</dbReference>
<protein>
    <submittedName>
        <fullName evidence="5">Unannotated protein</fullName>
    </submittedName>
</protein>
<dbReference type="EMBL" id="CAFAAO010000028">
    <property type="protein sequence ID" value="CAB4813919.1"/>
    <property type="molecule type" value="Genomic_DNA"/>
</dbReference>
<dbReference type="EMBL" id="CAESAI010000031">
    <property type="protein sequence ID" value="CAB4342415.1"/>
    <property type="molecule type" value="Genomic_DNA"/>
</dbReference>
<accession>A0A6J7BS71</accession>
<evidence type="ECO:0000313" key="1">
    <source>
        <dbReference type="EMBL" id="CAB4342415.1"/>
    </source>
</evidence>
<evidence type="ECO:0000313" key="2">
    <source>
        <dbReference type="EMBL" id="CAB4345088.1"/>
    </source>
</evidence>
<dbReference type="AlphaFoldDB" id="A0A6J7BS71"/>
<evidence type="ECO:0000313" key="5">
    <source>
        <dbReference type="EMBL" id="CAB4847078.1"/>
    </source>
</evidence>
<sequence length="186" mass="20699">MVITFTHRMELELHPYTQSVYVVGRNGRPVMNSFHILIGALASHFLAGGQFVQTSRLMELGLALFVVLFLVRKNFLPGPKLALILILAQSFGHIVLGETSGSNFGMLVSHVIGGLISYKLVAHSERFWNELTDLVFAPFQILLTKSFITPEVRHSQVSELLLLKPFSLRVAPSQRRGPPTFSMNGL</sequence>
<evidence type="ECO:0000313" key="4">
    <source>
        <dbReference type="EMBL" id="CAB4813919.1"/>
    </source>
</evidence>
<organism evidence="5">
    <name type="scientific">freshwater metagenome</name>
    <dbReference type="NCBI Taxonomy" id="449393"/>
    <lineage>
        <taxon>unclassified sequences</taxon>
        <taxon>metagenomes</taxon>
        <taxon>ecological metagenomes</taxon>
    </lineage>
</organism>
<evidence type="ECO:0000313" key="6">
    <source>
        <dbReference type="EMBL" id="CAB5022350.1"/>
    </source>
</evidence>
<evidence type="ECO:0000313" key="3">
    <source>
        <dbReference type="EMBL" id="CAB4706326.1"/>
    </source>
</evidence>
<dbReference type="EMBL" id="CAESAD010000016">
    <property type="protein sequence ID" value="CAB4345088.1"/>
    <property type="molecule type" value="Genomic_DNA"/>
</dbReference>
<name>A0A6J7BS71_9ZZZZ</name>
<gene>
    <name evidence="3" type="ORF">UFOPK2648_00614</name>
    <name evidence="4" type="ORF">UFOPK3037_01518</name>
    <name evidence="5" type="ORF">UFOPK3278_00505</name>
    <name evidence="1" type="ORF">UFOPK3406_01123</name>
    <name evidence="2" type="ORF">UFOPK3925_01491</name>
    <name evidence="6" type="ORF">UFOPK4097_01012</name>
</gene>
<dbReference type="EMBL" id="CAFBIX010000013">
    <property type="protein sequence ID" value="CAB4847078.1"/>
    <property type="molecule type" value="Genomic_DNA"/>
</dbReference>
<dbReference type="EMBL" id="CAEZYC010000025">
    <property type="protein sequence ID" value="CAB4706326.1"/>
    <property type="molecule type" value="Genomic_DNA"/>
</dbReference>